<dbReference type="Gene3D" id="1.10.287.1250">
    <property type="match status" value="1"/>
</dbReference>
<feature type="region of interest" description="Disordered" evidence="9">
    <location>
        <begin position="1"/>
        <end position="24"/>
    </location>
</feature>
<dbReference type="InterPro" id="IPR043129">
    <property type="entry name" value="ATPase_NBD"/>
</dbReference>
<sequence length="506" mass="55432">MLASPNPVATTAMPKPVRSPLDPSQIQYSSKKQQQAVADIVEQLTLDASTLKGIKDHFVQEMRKGLAKDGETIAMVPSYVLDRLNGTEIGSYLTLDVGGTYIRVVSVNLLGHGQVVSQHKKYKIDEELKTSEAKLLFVDEHAIVVPLETELELGFTFSFPVKQTGIDSGTLITWTKGFSCPHMVGKDPAAFLQDAFHRKNIPVRVAALLNDTVGTLLAYEYHHPSTVIGLGLGTGCNGAYLERVERIPKWKRDPSDPQGEEVIVNMEFGAFDSERQVLPVTMFDNKVDRKSMNTGKQIFEKMIAGMYLGEITRNVLLHLADRRLLFSDCSVQWEMNRVWAFDTAYMSTIEADNSPSLKATQMVLESTLGFGSELDAGRQRVDSSMATTLVDREIVKMVVQLVGQRAARLAAAALAGILEHTMGVTWQEDTGASIGVDGSLYRYYPSFRSDILDGLDAIFGLEPKMKGLCRGESGEAKIRMGLNTEGGGAGAALCALMAGRQKVMEV</sequence>
<dbReference type="EC" id="2.7.1.-" evidence="8"/>
<dbReference type="InterPro" id="IPR001312">
    <property type="entry name" value="Hexokinase"/>
</dbReference>
<dbReference type="Gene3D" id="3.40.367.20">
    <property type="match status" value="1"/>
</dbReference>
<evidence type="ECO:0000256" key="2">
    <source>
        <dbReference type="ARBA" id="ARBA00009225"/>
    </source>
</evidence>
<evidence type="ECO:0000256" key="3">
    <source>
        <dbReference type="ARBA" id="ARBA00022679"/>
    </source>
</evidence>
<evidence type="ECO:0000256" key="7">
    <source>
        <dbReference type="ARBA" id="ARBA00023152"/>
    </source>
</evidence>
<evidence type="ECO:0000256" key="8">
    <source>
        <dbReference type="RuleBase" id="RU362007"/>
    </source>
</evidence>
<comment type="pathway">
    <text evidence="1">Carbohydrate degradation; glycolysis; D-glyceraldehyde 3-phosphate and glycerone phosphate from D-glucose: step 1/4.</text>
</comment>
<dbReference type="PROSITE" id="PS51748">
    <property type="entry name" value="HEXOKINASE_2"/>
    <property type="match status" value="1"/>
</dbReference>
<dbReference type="PANTHER" id="PTHR19443">
    <property type="entry name" value="HEXOKINASE"/>
    <property type="match status" value="1"/>
</dbReference>
<name>A0A9P6IWE4_MORAP</name>
<dbReference type="GO" id="GO:0006096">
    <property type="term" value="P:glycolytic process"/>
    <property type="evidence" value="ECO:0007669"/>
    <property type="project" value="UniProtKB-KW"/>
</dbReference>
<comment type="caution">
    <text evidence="12">The sequence shown here is derived from an EMBL/GenBank/DDBJ whole genome shotgun (WGS) entry which is preliminary data.</text>
</comment>
<dbReference type="GO" id="GO:0004340">
    <property type="term" value="F:glucokinase activity"/>
    <property type="evidence" value="ECO:0007669"/>
    <property type="project" value="TreeGrafter"/>
</dbReference>
<keyword evidence="3 8" id="KW-0808">Transferase</keyword>
<dbReference type="GO" id="GO:0006006">
    <property type="term" value="P:glucose metabolic process"/>
    <property type="evidence" value="ECO:0007669"/>
    <property type="project" value="TreeGrafter"/>
</dbReference>
<keyword evidence="5 8" id="KW-0418">Kinase</keyword>
<evidence type="ECO:0000259" key="11">
    <source>
        <dbReference type="Pfam" id="PF03727"/>
    </source>
</evidence>
<feature type="domain" description="Hexokinase C-terminal" evidence="11">
    <location>
        <begin position="228"/>
        <end position="497"/>
    </location>
</feature>
<evidence type="ECO:0000256" key="1">
    <source>
        <dbReference type="ARBA" id="ARBA00004888"/>
    </source>
</evidence>
<evidence type="ECO:0000256" key="5">
    <source>
        <dbReference type="ARBA" id="ARBA00022777"/>
    </source>
</evidence>
<dbReference type="GO" id="GO:0001678">
    <property type="term" value="P:intracellular glucose homeostasis"/>
    <property type="evidence" value="ECO:0007669"/>
    <property type="project" value="InterPro"/>
</dbReference>
<dbReference type="GO" id="GO:0005739">
    <property type="term" value="C:mitochondrion"/>
    <property type="evidence" value="ECO:0007669"/>
    <property type="project" value="TreeGrafter"/>
</dbReference>
<keyword evidence="4 8" id="KW-0547">Nucleotide-binding</keyword>
<dbReference type="AlphaFoldDB" id="A0A9P6IWE4"/>
<evidence type="ECO:0000259" key="10">
    <source>
        <dbReference type="Pfam" id="PF00349"/>
    </source>
</evidence>
<evidence type="ECO:0000256" key="6">
    <source>
        <dbReference type="ARBA" id="ARBA00022840"/>
    </source>
</evidence>
<evidence type="ECO:0000313" key="13">
    <source>
        <dbReference type="Proteomes" id="UP000738359"/>
    </source>
</evidence>
<dbReference type="Gene3D" id="3.30.420.40">
    <property type="match status" value="1"/>
</dbReference>
<dbReference type="PANTHER" id="PTHR19443:SF30">
    <property type="entry name" value="GLUCOKINASE-1-RELATED"/>
    <property type="match status" value="1"/>
</dbReference>
<gene>
    <name evidence="12" type="primary">GLK1_1</name>
    <name evidence="12" type="ORF">BGZ70_001156</name>
</gene>
<evidence type="ECO:0000256" key="9">
    <source>
        <dbReference type="SAM" id="MobiDB-lite"/>
    </source>
</evidence>
<dbReference type="Pfam" id="PF00349">
    <property type="entry name" value="Hexokinase_1"/>
    <property type="match status" value="1"/>
</dbReference>
<dbReference type="PRINTS" id="PR00475">
    <property type="entry name" value="HEXOKINASE"/>
</dbReference>
<dbReference type="GO" id="GO:0005536">
    <property type="term" value="F:D-glucose binding"/>
    <property type="evidence" value="ECO:0007669"/>
    <property type="project" value="InterPro"/>
</dbReference>
<dbReference type="GO" id="GO:0008865">
    <property type="term" value="F:fructokinase activity"/>
    <property type="evidence" value="ECO:0007669"/>
    <property type="project" value="TreeGrafter"/>
</dbReference>
<evidence type="ECO:0000313" key="12">
    <source>
        <dbReference type="EMBL" id="KAF9950993.1"/>
    </source>
</evidence>
<dbReference type="Pfam" id="PF03727">
    <property type="entry name" value="Hexokinase_2"/>
    <property type="match status" value="1"/>
</dbReference>
<accession>A0A9P6IWE4</accession>
<dbReference type="OrthoDB" id="419537at2759"/>
<evidence type="ECO:0000256" key="4">
    <source>
        <dbReference type="ARBA" id="ARBA00022741"/>
    </source>
</evidence>
<keyword evidence="13" id="KW-1185">Reference proteome</keyword>
<dbReference type="PROSITE" id="PS00378">
    <property type="entry name" value="HEXOKINASE_1"/>
    <property type="match status" value="1"/>
</dbReference>
<dbReference type="InterPro" id="IPR019807">
    <property type="entry name" value="Hexokinase_BS"/>
</dbReference>
<dbReference type="InterPro" id="IPR022672">
    <property type="entry name" value="Hexokinase_N"/>
</dbReference>
<dbReference type="GO" id="GO:0005829">
    <property type="term" value="C:cytosol"/>
    <property type="evidence" value="ECO:0007669"/>
    <property type="project" value="TreeGrafter"/>
</dbReference>
<comment type="similarity">
    <text evidence="2 8">Belongs to the hexokinase family.</text>
</comment>
<keyword evidence="6 8" id="KW-0067">ATP-binding</keyword>
<reference evidence="12" key="1">
    <citation type="journal article" date="2020" name="Fungal Divers.">
        <title>Resolving the Mortierellaceae phylogeny through synthesis of multi-gene phylogenetics and phylogenomics.</title>
        <authorList>
            <person name="Vandepol N."/>
            <person name="Liber J."/>
            <person name="Desiro A."/>
            <person name="Na H."/>
            <person name="Kennedy M."/>
            <person name="Barry K."/>
            <person name="Grigoriev I.V."/>
            <person name="Miller A.N."/>
            <person name="O'Donnell K."/>
            <person name="Stajich J.E."/>
            <person name="Bonito G."/>
        </authorList>
    </citation>
    <scope>NUCLEOTIDE SEQUENCE</scope>
    <source>
        <strain evidence="12">CK1249</strain>
    </source>
</reference>
<feature type="domain" description="Hexokinase N-terminal" evidence="10">
    <location>
        <begin position="37"/>
        <end position="221"/>
    </location>
</feature>
<keyword evidence="7 8" id="KW-0324">Glycolysis</keyword>
<dbReference type="GO" id="GO:0005524">
    <property type="term" value="F:ATP binding"/>
    <property type="evidence" value="ECO:0007669"/>
    <property type="project" value="UniProtKB-UniRule"/>
</dbReference>
<dbReference type="SUPFAM" id="SSF53067">
    <property type="entry name" value="Actin-like ATPase domain"/>
    <property type="match status" value="2"/>
</dbReference>
<dbReference type="InterPro" id="IPR022673">
    <property type="entry name" value="Hexokinase_C"/>
</dbReference>
<proteinExistence type="inferred from homology"/>
<protein>
    <recommendedName>
        <fullName evidence="8">Phosphotransferase</fullName>
        <ecNumber evidence="8">2.7.1.-</ecNumber>
    </recommendedName>
</protein>
<dbReference type="EMBL" id="JAAAHY010001245">
    <property type="protein sequence ID" value="KAF9950993.1"/>
    <property type="molecule type" value="Genomic_DNA"/>
</dbReference>
<dbReference type="Proteomes" id="UP000738359">
    <property type="component" value="Unassembled WGS sequence"/>
</dbReference>
<organism evidence="12 13">
    <name type="scientific">Mortierella alpina</name>
    <name type="common">Oleaginous fungus</name>
    <name type="synonym">Mortierella renispora</name>
    <dbReference type="NCBI Taxonomy" id="64518"/>
    <lineage>
        <taxon>Eukaryota</taxon>
        <taxon>Fungi</taxon>
        <taxon>Fungi incertae sedis</taxon>
        <taxon>Mucoromycota</taxon>
        <taxon>Mortierellomycotina</taxon>
        <taxon>Mortierellomycetes</taxon>
        <taxon>Mortierellales</taxon>
        <taxon>Mortierellaceae</taxon>
        <taxon>Mortierella</taxon>
    </lineage>
</organism>